<reference evidence="3" key="1">
    <citation type="submission" date="2016-12" db="EMBL/GenBank/DDBJ databases">
        <title>Draft Genome Sequences od Carboxydothermus pertinax and islandicus, Hydrogenogenic Carboxydotrophic Bacteria.</title>
        <authorList>
            <person name="Fukuyama Y."/>
            <person name="Ohmae K."/>
            <person name="Yoneda Y."/>
            <person name="Yoshida T."/>
            <person name="Sako Y."/>
        </authorList>
    </citation>
    <scope>NUCLEOTIDE SEQUENCE [LARGE SCALE GENOMIC DNA]</scope>
    <source>
        <strain evidence="3">SET</strain>
    </source>
</reference>
<evidence type="ECO:0000256" key="1">
    <source>
        <dbReference type="SAM" id="Phobius"/>
    </source>
</evidence>
<accession>A0A1L8D288</accession>
<evidence type="ECO:0000313" key="2">
    <source>
        <dbReference type="EMBL" id="GAV25292.1"/>
    </source>
</evidence>
<dbReference type="EMBL" id="BDJL01000035">
    <property type="protein sequence ID" value="GAV25292.1"/>
    <property type="molecule type" value="Genomic_DNA"/>
</dbReference>
<dbReference type="Proteomes" id="UP000187338">
    <property type="component" value="Unassembled WGS sequence"/>
</dbReference>
<keyword evidence="1" id="KW-1133">Transmembrane helix</keyword>
<keyword evidence="1" id="KW-0472">Membrane</keyword>
<protein>
    <submittedName>
        <fullName evidence="2">Uncharacterized protein</fullName>
    </submittedName>
</protein>
<proteinExistence type="predicted"/>
<sequence>MGINPLKLSINIYTKGKFNERLAAKQTNRTFMNKYTNVKIKIAKNVLKTFDGSKLRKKLCIIPAILIVIIIWLILKILFNIDNLIFFKSNFPKSSKKEIPAIKAAIL</sequence>
<dbReference type="AlphaFoldDB" id="A0A1L8D288"/>
<comment type="caution">
    <text evidence="2">The sequence shown here is derived from an EMBL/GenBank/DDBJ whole genome shotgun (WGS) entry which is preliminary data.</text>
</comment>
<keyword evidence="1" id="KW-0812">Transmembrane</keyword>
<organism evidence="2 3">
    <name type="scientific">Carboxydothermus islandicus</name>
    <dbReference type="NCBI Taxonomy" id="661089"/>
    <lineage>
        <taxon>Bacteria</taxon>
        <taxon>Bacillati</taxon>
        <taxon>Bacillota</taxon>
        <taxon>Clostridia</taxon>
        <taxon>Thermoanaerobacterales</taxon>
        <taxon>Thermoanaerobacteraceae</taxon>
        <taxon>Carboxydothermus</taxon>
    </lineage>
</organism>
<gene>
    <name evidence="2" type="ORF">ciss_12250</name>
</gene>
<feature type="transmembrane region" description="Helical" evidence="1">
    <location>
        <begin position="59"/>
        <end position="79"/>
    </location>
</feature>
<keyword evidence="3" id="KW-1185">Reference proteome</keyword>
<evidence type="ECO:0000313" key="3">
    <source>
        <dbReference type="Proteomes" id="UP000187338"/>
    </source>
</evidence>
<name>A0A1L8D288_9THEO</name>